<dbReference type="EMBL" id="SDOV01000003">
    <property type="protein sequence ID" value="KAH7642925.1"/>
    <property type="molecule type" value="Genomic_DNA"/>
</dbReference>
<feature type="transmembrane region" description="Helical" evidence="1">
    <location>
        <begin position="225"/>
        <end position="245"/>
    </location>
</feature>
<name>A0A9D4SIZ1_DERFA</name>
<proteinExistence type="predicted"/>
<organism evidence="2">
    <name type="scientific">Dermatophagoides farinae</name>
    <name type="common">American house dust mite</name>
    <dbReference type="NCBI Taxonomy" id="6954"/>
    <lineage>
        <taxon>Eukaryota</taxon>
        <taxon>Metazoa</taxon>
        <taxon>Ecdysozoa</taxon>
        <taxon>Arthropoda</taxon>
        <taxon>Chelicerata</taxon>
        <taxon>Arachnida</taxon>
        <taxon>Acari</taxon>
        <taxon>Acariformes</taxon>
        <taxon>Sarcoptiformes</taxon>
        <taxon>Astigmata</taxon>
        <taxon>Psoroptidia</taxon>
        <taxon>Analgoidea</taxon>
        <taxon>Pyroglyphidae</taxon>
        <taxon>Dermatophagoidinae</taxon>
        <taxon>Dermatophagoides</taxon>
    </lineage>
</organism>
<feature type="transmembrane region" description="Helical" evidence="1">
    <location>
        <begin position="122"/>
        <end position="142"/>
    </location>
</feature>
<feature type="transmembrane region" description="Helical" evidence="1">
    <location>
        <begin position="377"/>
        <end position="395"/>
    </location>
</feature>
<feature type="transmembrane region" description="Helical" evidence="1">
    <location>
        <begin position="162"/>
        <end position="182"/>
    </location>
</feature>
<dbReference type="PROSITE" id="PS50818">
    <property type="entry name" value="INTEIN_C_TER"/>
    <property type="match status" value="1"/>
</dbReference>
<comment type="caution">
    <text evidence="2">The sequence shown here is derived from an EMBL/GenBank/DDBJ whole genome shotgun (WGS) entry which is preliminary data.</text>
</comment>
<dbReference type="Proteomes" id="UP000828236">
    <property type="component" value="Unassembled WGS sequence"/>
</dbReference>
<dbReference type="InterPro" id="IPR030934">
    <property type="entry name" value="Intein_C"/>
</dbReference>
<evidence type="ECO:0000256" key="1">
    <source>
        <dbReference type="SAM" id="Phobius"/>
    </source>
</evidence>
<keyword evidence="1" id="KW-1133">Transmembrane helix</keyword>
<keyword evidence="1" id="KW-0812">Transmembrane</keyword>
<gene>
    <name evidence="2" type="ORF">HUG17_9616</name>
</gene>
<accession>A0A9D4SIZ1</accession>
<sequence>MKIKIFAVRLFYNFYSIFGFCFGRFEWEHRWSMIKCVIMITIFINGIFYMFDYNQHEYHGISATKISQNAFGLLIDKINATLYLMAFIVSYIVYSLNGYDLIRLADSSIFMAMYPDNWKHRIISVALILMAIVDSIIMFYCFGEWVVSFDTIQISIINLLKFYISMMIFLIEILSRLVFYYFKNTIRRSLQRIEWQLKSNEINEEETISTIRLLAYISMKFHSKAGYLAIIFVIEWTFYLLYNFLTIHMNAASIIQLVIVIFNGSFICYWVLMDYESQQTLLNIINHLRYRNDRRQQNFKIQSARSMDHLLALLDRQRKNSMDTGQLWPLFDQIGAIWMMKTSPKSCNQIRYFEMIHLYQEYFRMNLYDLFVYDQRFLFSMILFANCYFILIIQTEI</sequence>
<reference evidence="2" key="1">
    <citation type="submission" date="2020-06" db="EMBL/GenBank/DDBJ databases">
        <authorList>
            <person name="Ji K."/>
            <person name="Li J."/>
        </authorList>
    </citation>
    <scope>NUCLEOTIDE SEQUENCE</scope>
    <source>
        <strain evidence="2">JKM2019</strain>
        <tissue evidence="2">Whole body</tissue>
    </source>
</reference>
<evidence type="ECO:0000313" key="2">
    <source>
        <dbReference type="EMBL" id="KAH7642925.1"/>
    </source>
</evidence>
<feature type="transmembrane region" description="Helical" evidence="1">
    <location>
        <begin position="251"/>
        <end position="272"/>
    </location>
</feature>
<reference evidence="2" key="2">
    <citation type="journal article" date="2021" name="World Allergy Organ. J.">
        <title>Chromosome-level assembly of Dermatophagoides farinae genome and transcriptome reveals two novel allergens Der f 37 and Der f 39.</title>
        <authorList>
            <person name="Chen J."/>
            <person name="Cai Z."/>
            <person name="Fan D."/>
            <person name="Hu J."/>
            <person name="Hou Y."/>
            <person name="He Y."/>
            <person name="Zhang Z."/>
            <person name="Zhao Z."/>
            <person name="Gao P."/>
            <person name="Hu W."/>
            <person name="Sun J."/>
            <person name="Li J."/>
            <person name="Ji K."/>
        </authorList>
    </citation>
    <scope>NUCLEOTIDE SEQUENCE</scope>
    <source>
        <strain evidence="2">JKM2019</strain>
    </source>
</reference>
<protein>
    <submittedName>
        <fullName evidence="2">Uncharacterized protein</fullName>
    </submittedName>
</protein>
<keyword evidence="1" id="KW-0472">Membrane</keyword>
<dbReference type="AlphaFoldDB" id="A0A9D4SIZ1"/>
<feature type="transmembrane region" description="Helical" evidence="1">
    <location>
        <begin position="6"/>
        <end position="25"/>
    </location>
</feature>
<feature type="transmembrane region" description="Helical" evidence="1">
    <location>
        <begin position="32"/>
        <end position="51"/>
    </location>
</feature>
<feature type="transmembrane region" description="Helical" evidence="1">
    <location>
        <begin position="82"/>
        <end position="102"/>
    </location>
</feature>